<sequence>MAMVFVPTDGLCLAHLDNYPSTSALQTPLHTSGLCHRHLRGTSISHCPPHLTSKENSATSPTRFKTPLRLHPCPERGPYFYNLVIFLEPSIPNKTEMVVSRTTPSSPMHLRKKGMNSDEGTASDLSHRSAGADPPGAEADPRHDKTTRLSD</sequence>
<evidence type="ECO:0000313" key="2">
    <source>
        <dbReference type="Proteomes" id="UP001157502"/>
    </source>
</evidence>
<organism evidence="1 2">
    <name type="scientific">Dallia pectoralis</name>
    <name type="common">Alaska blackfish</name>
    <dbReference type="NCBI Taxonomy" id="75939"/>
    <lineage>
        <taxon>Eukaryota</taxon>
        <taxon>Metazoa</taxon>
        <taxon>Chordata</taxon>
        <taxon>Craniata</taxon>
        <taxon>Vertebrata</taxon>
        <taxon>Euteleostomi</taxon>
        <taxon>Actinopterygii</taxon>
        <taxon>Neopterygii</taxon>
        <taxon>Teleostei</taxon>
        <taxon>Protacanthopterygii</taxon>
        <taxon>Esociformes</taxon>
        <taxon>Umbridae</taxon>
        <taxon>Dallia</taxon>
    </lineage>
</organism>
<proteinExistence type="predicted"/>
<evidence type="ECO:0000313" key="1">
    <source>
        <dbReference type="EMBL" id="KAJ8001150.1"/>
    </source>
</evidence>
<reference evidence="1" key="1">
    <citation type="submission" date="2021-05" db="EMBL/GenBank/DDBJ databases">
        <authorList>
            <person name="Pan Q."/>
            <person name="Jouanno E."/>
            <person name="Zahm M."/>
            <person name="Klopp C."/>
            <person name="Cabau C."/>
            <person name="Louis A."/>
            <person name="Berthelot C."/>
            <person name="Parey E."/>
            <person name="Roest Crollius H."/>
            <person name="Montfort J."/>
            <person name="Robinson-Rechavi M."/>
            <person name="Bouchez O."/>
            <person name="Lampietro C."/>
            <person name="Lopez Roques C."/>
            <person name="Donnadieu C."/>
            <person name="Postlethwait J."/>
            <person name="Bobe J."/>
            <person name="Dillon D."/>
            <person name="Chandos A."/>
            <person name="von Hippel F."/>
            <person name="Guiguen Y."/>
        </authorList>
    </citation>
    <scope>NUCLEOTIDE SEQUENCE</scope>
    <source>
        <strain evidence="1">YG-Jan2019</strain>
    </source>
</reference>
<gene>
    <name evidence="1" type="ORF">DPEC_G00188250</name>
</gene>
<protein>
    <submittedName>
        <fullName evidence="1">Uncharacterized protein</fullName>
    </submittedName>
</protein>
<name>A0ACC2GCF4_DALPE</name>
<dbReference type="EMBL" id="CM055742">
    <property type="protein sequence ID" value="KAJ8001150.1"/>
    <property type="molecule type" value="Genomic_DNA"/>
</dbReference>
<keyword evidence="2" id="KW-1185">Reference proteome</keyword>
<accession>A0ACC2GCF4</accession>
<dbReference type="Proteomes" id="UP001157502">
    <property type="component" value="Chromosome 15"/>
</dbReference>
<comment type="caution">
    <text evidence="1">The sequence shown here is derived from an EMBL/GenBank/DDBJ whole genome shotgun (WGS) entry which is preliminary data.</text>
</comment>